<dbReference type="PROSITE" id="PS51257">
    <property type="entry name" value="PROKAR_LIPOPROTEIN"/>
    <property type="match status" value="1"/>
</dbReference>
<comment type="similarity">
    <text evidence="1 4">Belongs to the bacterial solute-binding protein 9 family.</text>
</comment>
<keyword evidence="2 4" id="KW-0813">Transport</keyword>
<dbReference type="EMBL" id="CP114052">
    <property type="protein sequence ID" value="WAW15536.1"/>
    <property type="molecule type" value="Genomic_DNA"/>
</dbReference>
<keyword evidence="3 5" id="KW-0732">Signal</keyword>
<dbReference type="Pfam" id="PF01297">
    <property type="entry name" value="ZnuA"/>
    <property type="match status" value="1"/>
</dbReference>
<keyword evidence="7" id="KW-1185">Reference proteome</keyword>
<dbReference type="InterPro" id="IPR050492">
    <property type="entry name" value="Bact_metal-bind_prot9"/>
</dbReference>
<dbReference type="InterPro" id="IPR006127">
    <property type="entry name" value="ZnuA-like"/>
</dbReference>
<dbReference type="PANTHER" id="PTHR42953">
    <property type="entry name" value="HIGH-AFFINITY ZINC UPTAKE SYSTEM PROTEIN ZNUA-RELATED"/>
    <property type="match status" value="1"/>
</dbReference>
<protein>
    <submittedName>
        <fullName evidence="6">Zinc ABC transporter substrate-binding protein</fullName>
    </submittedName>
</protein>
<accession>A0ABY7JQA4</accession>
<evidence type="ECO:0000256" key="5">
    <source>
        <dbReference type="SAM" id="SignalP"/>
    </source>
</evidence>
<dbReference type="InterPro" id="IPR006129">
    <property type="entry name" value="AdhesinB"/>
</dbReference>
<dbReference type="PRINTS" id="PR00691">
    <property type="entry name" value="ADHESINB"/>
</dbReference>
<dbReference type="Gene3D" id="3.40.50.1980">
    <property type="entry name" value="Nitrogenase molybdenum iron protein domain"/>
    <property type="match status" value="2"/>
</dbReference>
<dbReference type="PANTHER" id="PTHR42953:SF3">
    <property type="entry name" value="HIGH-AFFINITY ZINC UPTAKE SYSTEM PROTEIN ZNUA"/>
    <property type="match status" value="1"/>
</dbReference>
<organism evidence="6 7">
    <name type="scientific">Peptostreptococcus equinus</name>
    <dbReference type="NCBI Taxonomy" id="3003601"/>
    <lineage>
        <taxon>Bacteria</taxon>
        <taxon>Bacillati</taxon>
        <taxon>Bacillota</taxon>
        <taxon>Clostridia</taxon>
        <taxon>Peptostreptococcales</taxon>
        <taxon>Peptostreptococcaceae</taxon>
        <taxon>Peptostreptococcus</taxon>
    </lineage>
</organism>
<evidence type="ECO:0000256" key="4">
    <source>
        <dbReference type="RuleBase" id="RU003512"/>
    </source>
</evidence>
<dbReference type="Proteomes" id="UP001164187">
    <property type="component" value="Chromosome"/>
</dbReference>
<feature type="signal peptide" evidence="5">
    <location>
        <begin position="1"/>
        <end position="23"/>
    </location>
</feature>
<evidence type="ECO:0000256" key="1">
    <source>
        <dbReference type="ARBA" id="ARBA00011028"/>
    </source>
</evidence>
<dbReference type="SUPFAM" id="SSF53807">
    <property type="entry name" value="Helical backbone' metal receptor"/>
    <property type="match status" value="1"/>
</dbReference>
<evidence type="ECO:0000256" key="3">
    <source>
        <dbReference type="ARBA" id="ARBA00022729"/>
    </source>
</evidence>
<dbReference type="RefSeq" id="WP_269312209.1">
    <property type="nucleotide sequence ID" value="NZ_CP114052.1"/>
</dbReference>
<sequence length="439" mass="50825">MKKKLRLIFSLVLLIISISFVSACSNSSDNKINKPVVYTSFYPIHDLVSQVAGDTIEVRNFMPLDKNPHLWEPTPKDLQRLKDADALFVNGANMEHWVDQVHKNLPDLKIVRLSDSIKLISYKGAAVMGDFQYMAQQIADKDKKYKIDFGHTHEDILRVGFIDNSKNMSREELIKKGKKMMDRKGEIVHQKHNIDVKDGTVYAIEMGHEHGEVYYQLPKSGNWVFISDRISEPLLPYTLQDREKNEDLKVQKLLENSTSGADKITYDPHSWLSLVNAKSYLNSIKNTLSHLYPDNSRQYNKNKVRLVDKLTDLELEYKDKFSRLDRKDFVVTHYAYEYLARDFSLRQFPLQGLVSTEAPSLKTIKKAIDFANYKKINTVFYEYGDDPKSAVSLAEEIHGQAIGLTSMEYETDQMNKNNGHYQDIMKYNLEVLYKSLKEE</sequence>
<evidence type="ECO:0000313" key="6">
    <source>
        <dbReference type="EMBL" id="WAW15536.1"/>
    </source>
</evidence>
<proteinExistence type="inferred from homology"/>
<reference evidence="6" key="1">
    <citation type="submission" date="2022-12" db="EMBL/GenBank/DDBJ databases">
        <title>Peptostreptococcus.</title>
        <authorList>
            <person name="Lee S.H."/>
        </authorList>
    </citation>
    <scope>NUCLEOTIDE SEQUENCE</scope>
    <source>
        <strain evidence="6">CBA3647</strain>
    </source>
</reference>
<dbReference type="InterPro" id="IPR006128">
    <property type="entry name" value="Lipoprotein_PsaA-like"/>
</dbReference>
<gene>
    <name evidence="6" type="ORF">O0R46_03585</name>
</gene>
<name>A0ABY7JQA4_9FIRM</name>
<evidence type="ECO:0000313" key="7">
    <source>
        <dbReference type="Proteomes" id="UP001164187"/>
    </source>
</evidence>
<feature type="chain" id="PRO_5046447850" evidence="5">
    <location>
        <begin position="24"/>
        <end position="439"/>
    </location>
</feature>
<dbReference type="PRINTS" id="PR00690">
    <property type="entry name" value="ADHESNFAMILY"/>
</dbReference>
<evidence type="ECO:0000256" key="2">
    <source>
        <dbReference type="ARBA" id="ARBA00022448"/>
    </source>
</evidence>